<dbReference type="Gene3D" id="3.40.50.1000">
    <property type="entry name" value="HAD superfamily/HAD-like"/>
    <property type="match status" value="1"/>
</dbReference>
<organism evidence="3 4">
    <name type="scientific">Saccoglossus kowalevskii</name>
    <name type="common">Acorn worm</name>
    <dbReference type="NCBI Taxonomy" id="10224"/>
    <lineage>
        <taxon>Eukaryota</taxon>
        <taxon>Metazoa</taxon>
        <taxon>Hemichordata</taxon>
        <taxon>Enteropneusta</taxon>
        <taxon>Harrimaniidae</taxon>
        <taxon>Saccoglossus</taxon>
    </lineage>
</organism>
<dbReference type="RefSeq" id="XP_002737334.1">
    <property type="nucleotide sequence ID" value="XM_002737288.2"/>
</dbReference>
<evidence type="ECO:0000313" key="4">
    <source>
        <dbReference type="RefSeq" id="XP_002737334.1"/>
    </source>
</evidence>
<dbReference type="InterPro" id="IPR000073">
    <property type="entry name" value="AB_hydrolase_1"/>
</dbReference>
<dbReference type="InterPro" id="IPR023214">
    <property type="entry name" value="HAD_sf"/>
</dbReference>
<dbReference type="InterPro" id="IPR052898">
    <property type="entry name" value="ACAD10-like"/>
</dbReference>
<evidence type="ECO:0000313" key="3">
    <source>
        <dbReference type="Proteomes" id="UP000694865"/>
    </source>
</evidence>
<dbReference type="GeneID" id="100367532"/>
<dbReference type="NCBIfam" id="TIGR01509">
    <property type="entry name" value="HAD-SF-IA-v3"/>
    <property type="match status" value="1"/>
</dbReference>
<dbReference type="Gene3D" id="3.40.50.1820">
    <property type="entry name" value="alpha/beta hydrolase"/>
    <property type="match status" value="2"/>
</dbReference>
<keyword evidence="3" id="KW-1185">Reference proteome</keyword>
<dbReference type="SUPFAM" id="SSF56784">
    <property type="entry name" value="HAD-like"/>
    <property type="match status" value="1"/>
</dbReference>
<sequence length="497" mass="55476">MTKKKAVIFDIGGVIITPPQSGIMKYGKSLGLPSNFLEGVMVMGGDDNAFRRMERGELTRTEFCSEYKKEVEKAAKEMNINLLSTFDPDILYENMGASCTVVLPMINAILALRKHGYTICILTNNSIDDTTALNNNSNRSFYSLLHLLKHISHHVIESCRVGIRKPSPDIYQLACDTMGIQPSEAVFLDDIGSNLKSAKKMGIQTIKVVDTTKALQDLKDATGINVFEEQFPPAVSPDKIVHSYVTTKAGHRIHYVDMGEGPVVLCVHGFPECWFAWRYQILPLVLAGYRVIVPDMLGYGDSSSPPEIEKYTQQQLCESIISLLDALTERGKLFYPDRTRAIGGINTPMYPVKTDLNPLVALKKSTGVYSYQLYFQKPGVAEAELGRNIERSLKFFLSSNEDKIRMGVNSGKIGEFVTSNVMEKDSTNTPNSIEKKIIKPIQFDVFEKIYVAVKPNKKDGMGWDRIGYDGMGWDRIGYDGMGWDRIGYDGMGWDGMG</sequence>
<dbReference type="PANTHER" id="PTHR47829:SF1">
    <property type="entry name" value="HAD FAMILY PHOSPHATASE"/>
    <property type="match status" value="1"/>
</dbReference>
<evidence type="ECO:0000256" key="1">
    <source>
        <dbReference type="ARBA" id="ARBA00022990"/>
    </source>
</evidence>
<dbReference type="InterPro" id="IPR036412">
    <property type="entry name" value="HAD-like_sf"/>
</dbReference>
<gene>
    <name evidence="4" type="primary">LOC100367532</name>
</gene>
<proteinExistence type="predicted"/>
<dbReference type="SFLD" id="SFLDS00003">
    <property type="entry name" value="Haloacid_Dehalogenase"/>
    <property type="match status" value="1"/>
</dbReference>
<dbReference type="InterPro" id="IPR011945">
    <property type="entry name" value="HAD-SF_ppase_IA/epoxid_hydro_N"/>
</dbReference>
<reference evidence="4" key="1">
    <citation type="submission" date="2025-08" db="UniProtKB">
        <authorList>
            <consortium name="RefSeq"/>
        </authorList>
    </citation>
    <scope>IDENTIFICATION</scope>
    <source>
        <tissue evidence="4">Testes</tissue>
    </source>
</reference>
<dbReference type="Gene3D" id="1.10.150.240">
    <property type="entry name" value="Putative phosphatase, domain 2"/>
    <property type="match status" value="1"/>
</dbReference>
<dbReference type="CDD" id="cd02603">
    <property type="entry name" value="HAD_sEH-N_like"/>
    <property type="match status" value="1"/>
</dbReference>
<dbReference type="InterPro" id="IPR006439">
    <property type="entry name" value="HAD-SF_hydro_IA"/>
</dbReference>
<protein>
    <submittedName>
        <fullName evidence="4">Bifunctional epoxide hydrolase 2-like</fullName>
    </submittedName>
</protein>
<keyword evidence="1" id="KW-0007">Acetylation</keyword>
<dbReference type="PANTHER" id="PTHR47829">
    <property type="entry name" value="HYDROLASE, PUTATIVE (AFU_ORTHOLOGUE AFUA_1G12880)-RELATED"/>
    <property type="match status" value="1"/>
</dbReference>
<name>A0ABM0GU06_SACKO</name>
<dbReference type="SUPFAM" id="SSF53474">
    <property type="entry name" value="alpha/beta-Hydrolases"/>
    <property type="match status" value="1"/>
</dbReference>
<evidence type="ECO:0000259" key="2">
    <source>
        <dbReference type="Pfam" id="PF00561"/>
    </source>
</evidence>
<dbReference type="Pfam" id="PF00702">
    <property type="entry name" value="Hydrolase"/>
    <property type="match status" value="1"/>
</dbReference>
<dbReference type="NCBIfam" id="TIGR02247">
    <property type="entry name" value="HAD-1A3-hyp"/>
    <property type="match status" value="1"/>
</dbReference>
<feature type="domain" description="AB hydrolase-1" evidence="2">
    <location>
        <begin position="262"/>
        <end position="327"/>
    </location>
</feature>
<dbReference type="Proteomes" id="UP000694865">
    <property type="component" value="Unplaced"/>
</dbReference>
<dbReference type="Pfam" id="PF00561">
    <property type="entry name" value="Abhydrolase_1"/>
    <property type="match status" value="1"/>
</dbReference>
<dbReference type="InterPro" id="IPR023198">
    <property type="entry name" value="PGP-like_dom2"/>
</dbReference>
<dbReference type="InterPro" id="IPR029058">
    <property type="entry name" value="AB_hydrolase_fold"/>
</dbReference>
<dbReference type="SFLD" id="SFLDG01129">
    <property type="entry name" value="C1.5:_HAD__Beta-PGM__Phosphata"/>
    <property type="match status" value="1"/>
</dbReference>
<accession>A0ABM0GU06</accession>
<dbReference type="PRINTS" id="PR00413">
    <property type="entry name" value="HADHALOGNASE"/>
</dbReference>